<evidence type="ECO:0000313" key="2">
    <source>
        <dbReference type="EMBL" id="MBA4629010.1"/>
    </source>
</evidence>
<protein>
    <submittedName>
        <fullName evidence="2">Uncharacterized protein</fullName>
    </submittedName>
</protein>
<feature type="region of interest" description="Disordered" evidence="1">
    <location>
        <begin position="116"/>
        <end position="159"/>
    </location>
</feature>
<accession>A0A7C8YYD6</accession>
<feature type="region of interest" description="Disordered" evidence="1">
    <location>
        <begin position="1"/>
        <end position="28"/>
    </location>
</feature>
<organism evidence="2">
    <name type="scientific">Opuntia streptacantha</name>
    <name type="common">Prickly pear cactus</name>
    <name type="synonym">Opuntia cardona</name>
    <dbReference type="NCBI Taxonomy" id="393608"/>
    <lineage>
        <taxon>Eukaryota</taxon>
        <taxon>Viridiplantae</taxon>
        <taxon>Streptophyta</taxon>
        <taxon>Embryophyta</taxon>
        <taxon>Tracheophyta</taxon>
        <taxon>Spermatophyta</taxon>
        <taxon>Magnoliopsida</taxon>
        <taxon>eudicotyledons</taxon>
        <taxon>Gunneridae</taxon>
        <taxon>Pentapetalae</taxon>
        <taxon>Caryophyllales</taxon>
        <taxon>Cactineae</taxon>
        <taxon>Cactaceae</taxon>
        <taxon>Opuntioideae</taxon>
        <taxon>Opuntia</taxon>
    </lineage>
</organism>
<proteinExistence type="predicted"/>
<dbReference type="AlphaFoldDB" id="A0A7C8YYD6"/>
<dbReference type="EMBL" id="GISG01068022">
    <property type="protein sequence ID" value="MBA4629010.1"/>
    <property type="molecule type" value="Transcribed_RNA"/>
</dbReference>
<reference evidence="2" key="1">
    <citation type="journal article" date="2013" name="J. Plant Res.">
        <title>Effect of fungi and light on seed germination of three Opuntia species from semiarid lands of central Mexico.</title>
        <authorList>
            <person name="Delgado-Sanchez P."/>
            <person name="Jimenez-Bremont J.F."/>
            <person name="Guerrero-Gonzalez Mde L."/>
            <person name="Flores J."/>
        </authorList>
    </citation>
    <scope>NUCLEOTIDE SEQUENCE</scope>
    <source>
        <tissue evidence="2">Cladode</tissue>
    </source>
</reference>
<name>A0A7C8YYD6_OPUST</name>
<evidence type="ECO:0000256" key="1">
    <source>
        <dbReference type="SAM" id="MobiDB-lite"/>
    </source>
</evidence>
<reference evidence="2" key="2">
    <citation type="submission" date="2020-07" db="EMBL/GenBank/DDBJ databases">
        <authorList>
            <person name="Vera ALvarez R."/>
            <person name="Arias-Moreno D.M."/>
            <person name="Jimenez-Jacinto V."/>
            <person name="Jimenez-Bremont J.F."/>
            <person name="Swaminathan K."/>
            <person name="Moose S.P."/>
            <person name="Guerrero-Gonzalez M.L."/>
            <person name="Marino-Ramirez L."/>
            <person name="Landsman D."/>
            <person name="Rodriguez-Kessler M."/>
            <person name="Delgado-Sanchez P."/>
        </authorList>
    </citation>
    <scope>NUCLEOTIDE SEQUENCE</scope>
    <source>
        <tissue evidence="2">Cladode</tissue>
    </source>
</reference>
<sequence>MRIRRSAASSVFPSPALSSSPSSCSSSSSCFSSSSTHTRSTISAHSLSSSSNSTSSSSSFSLIHRPRCQGLDLLVKAVYHVAGSVVGVPYIQKRVIRRRKRAVRFSNLVISSEKEEREFQNGEEGEVFDANTDEHKKQRRRSRPPSGKLGNRRRRRSKV</sequence>
<feature type="compositionally biased region" description="Basic residues" evidence="1">
    <location>
        <begin position="150"/>
        <end position="159"/>
    </location>
</feature>
<dbReference type="PROSITE" id="PS51257">
    <property type="entry name" value="PROKAR_LIPOPROTEIN"/>
    <property type="match status" value="1"/>
</dbReference>